<sequence>MLDITNPIQWLTVLAPFTAVLPILYILYQIIRPKPIPGIPYNKHAAKSTFGDIPDIKREPPGNLLIWIAAQSRRHNSPMFQVWLGPLTMIATVLALHLPSLGLASVYNDWAFSEAPSAGLSDITFPMSMEGAPRKSGFYFAQQFGFHGVNDNGYTGLQPHPDNQRRQVVHAVFSSFQKGTTTSIRTAPRAQMVVPELAAPLTFSATILTSIISRCGTLAAQPGEELFSTPSLESLM</sequence>
<keyword evidence="3" id="KW-1185">Reference proteome</keyword>
<gene>
    <name evidence="2" type="ORF">CCUS01_02578</name>
</gene>
<dbReference type="Proteomes" id="UP001239213">
    <property type="component" value="Unassembled WGS sequence"/>
</dbReference>
<feature type="transmembrane region" description="Helical" evidence="1">
    <location>
        <begin position="6"/>
        <end position="28"/>
    </location>
</feature>
<comment type="caution">
    <text evidence="2">The sequence shown here is derived from an EMBL/GenBank/DDBJ whole genome shotgun (WGS) entry which is preliminary data.</text>
</comment>
<evidence type="ECO:0000313" key="3">
    <source>
        <dbReference type="Proteomes" id="UP001239213"/>
    </source>
</evidence>
<keyword evidence="1" id="KW-0472">Membrane</keyword>
<evidence type="ECO:0000256" key="1">
    <source>
        <dbReference type="SAM" id="Phobius"/>
    </source>
</evidence>
<dbReference type="AlphaFoldDB" id="A0AAJ0DQ84"/>
<keyword evidence="1" id="KW-1133">Transmembrane helix</keyword>
<reference evidence="2" key="1">
    <citation type="submission" date="2016-11" db="EMBL/GenBank/DDBJ databases">
        <title>The genome sequence of Colletotrichum cuscutae.</title>
        <authorList>
            <person name="Baroncelli R."/>
        </authorList>
    </citation>
    <scope>NUCLEOTIDE SEQUENCE</scope>
    <source>
        <strain evidence="2">IMI 304802</strain>
    </source>
</reference>
<name>A0AAJ0DQ84_9PEZI</name>
<protein>
    <submittedName>
        <fullName evidence="2">Uncharacterized protein</fullName>
    </submittedName>
</protein>
<organism evidence="2 3">
    <name type="scientific">Colletotrichum cuscutae</name>
    <dbReference type="NCBI Taxonomy" id="1209917"/>
    <lineage>
        <taxon>Eukaryota</taxon>
        <taxon>Fungi</taxon>
        <taxon>Dikarya</taxon>
        <taxon>Ascomycota</taxon>
        <taxon>Pezizomycotina</taxon>
        <taxon>Sordariomycetes</taxon>
        <taxon>Hypocreomycetidae</taxon>
        <taxon>Glomerellales</taxon>
        <taxon>Glomerellaceae</taxon>
        <taxon>Colletotrichum</taxon>
        <taxon>Colletotrichum acutatum species complex</taxon>
    </lineage>
</organism>
<accession>A0AAJ0DQ84</accession>
<proteinExistence type="predicted"/>
<keyword evidence="1" id="KW-0812">Transmembrane</keyword>
<evidence type="ECO:0000313" key="2">
    <source>
        <dbReference type="EMBL" id="KAK1498958.1"/>
    </source>
</evidence>
<dbReference type="EMBL" id="MPDP01000002">
    <property type="protein sequence ID" value="KAK1498958.1"/>
    <property type="molecule type" value="Genomic_DNA"/>
</dbReference>